<dbReference type="PANTHER" id="PTHR33327">
    <property type="entry name" value="ENDONUCLEASE"/>
    <property type="match status" value="1"/>
</dbReference>
<comment type="caution">
    <text evidence="2">The sequence shown here is derived from an EMBL/GenBank/DDBJ whole genome shotgun (WGS) entry which is preliminary data.</text>
</comment>
<dbReference type="AlphaFoldDB" id="A0A4Y2NQ37"/>
<gene>
    <name evidence="2" type="ORF">AVEN_118514_1</name>
</gene>
<evidence type="ECO:0000313" key="2">
    <source>
        <dbReference type="EMBL" id="GBN41052.1"/>
    </source>
</evidence>
<dbReference type="InterPro" id="IPR055469">
    <property type="entry name" value="DUF7041"/>
</dbReference>
<evidence type="ECO:0000313" key="3">
    <source>
        <dbReference type="Proteomes" id="UP000499080"/>
    </source>
</evidence>
<dbReference type="Proteomes" id="UP000499080">
    <property type="component" value="Unassembled WGS sequence"/>
</dbReference>
<protein>
    <recommendedName>
        <fullName evidence="1">DUF7041 domain-containing protein</fullName>
    </recommendedName>
</protein>
<dbReference type="Pfam" id="PF23055">
    <property type="entry name" value="DUF7041"/>
    <property type="match status" value="1"/>
</dbReference>
<feature type="domain" description="DUF7041" evidence="1">
    <location>
        <begin position="2"/>
        <end position="56"/>
    </location>
</feature>
<accession>A0A4Y2NQ37</accession>
<keyword evidence="3" id="KW-1185">Reference proteome</keyword>
<proteinExistence type="predicted"/>
<evidence type="ECO:0000259" key="1">
    <source>
        <dbReference type="Pfam" id="PF23055"/>
    </source>
</evidence>
<dbReference type="OrthoDB" id="10048650at2759"/>
<sequence>MTTKFHAVVAALNSNILSCVRGIVRNPPLENAYIALKDWVLQQFAQSSSARLNLLLKDLQLGDKRPSHLLGEMRNLAPAKMEDDILQTLGLQRLPANLQQILSVVKLHWMSLHRLRIKYMRCRDAT</sequence>
<organism evidence="2 3">
    <name type="scientific">Araneus ventricosus</name>
    <name type="common">Orbweaver spider</name>
    <name type="synonym">Epeira ventricosa</name>
    <dbReference type="NCBI Taxonomy" id="182803"/>
    <lineage>
        <taxon>Eukaryota</taxon>
        <taxon>Metazoa</taxon>
        <taxon>Ecdysozoa</taxon>
        <taxon>Arthropoda</taxon>
        <taxon>Chelicerata</taxon>
        <taxon>Arachnida</taxon>
        <taxon>Araneae</taxon>
        <taxon>Araneomorphae</taxon>
        <taxon>Entelegynae</taxon>
        <taxon>Araneoidea</taxon>
        <taxon>Araneidae</taxon>
        <taxon>Araneus</taxon>
    </lineage>
</organism>
<dbReference type="EMBL" id="BGPR01009595">
    <property type="protein sequence ID" value="GBN41052.1"/>
    <property type="molecule type" value="Genomic_DNA"/>
</dbReference>
<name>A0A4Y2NQ37_ARAVE</name>
<reference evidence="2 3" key="1">
    <citation type="journal article" date="2019" name="Sci. Rep.">
        <title>Orb-weaving spider Araneus ventricosus genome elucidates the spidroin gene catalogue.</title>
        <authorList>
            <person name="Kono N."/>
            <person name="Nakamura H."/>
            <person name="Ohtoshi R."/>
            <person name="Moran D.A.P."/>
            <person name="Shinohara A."/>
            <person name="Yoshida Y."/>
            <person name="Fujiwara M."/>
            <person name="Mori M."/>
            <person name="Tomita M."/>
            <person name="Arakawa K."/>
        </authorList>
    </citation>
    <scope>NUCLEOTIDE SEQUENCE [LARGE SCALE GENOMIC DNA]</scope>
</reference>
<dbReference type="PANTHER" id="PTHR33327:SF3">
    <property type="entry name" value="RNA-DIRECTED DNA POLYMERASE"/>
    <property type="match status" value="1"/>
</dbReference>